<evidence type="ECO:0000313" key="2">
    <source>
        <dbReference type="Proteomes" id="UP000265520"/>
    </source>
</evidence>
<comment type="caution">
    <text evidence="1">The sequence shown here is derived from an EMBL/GenBank/DDBJ whole genome shotgun (WGS) entry which is preliminary data.</text>
</comment>
<proteinExistence type="predicted"/>
<accession>A0A392QF38</accession>
<keyword evidence="2" id="KW-1185">Reference proteome</keyword>
<name>A0A392QF38_9FABA</name>
<organism evidence="1 2">
    <name type="scientific">Trifolium medium</name>
    <dbReference type="NCBI Taxonomy" id="97028"/>
    <lineage>
        <taxon>Eukaryota</taxon>
        <taxon>Viridiplantae</taxon>
        <taxon>Streptophyta</taxon>
        <taxon>Embryophyta</taxon>
        <taxon>Tracheophyta</taxon>
        <taxon>Spermatophyta</taxon>
        <taxon>Magnoliopsida</taxon>
        <taxon>eudicotyledons</taxon>
        <taxon>Gunneridae</taxon>
        <taxon>Pentapetalae</taxon>
        <taxon>rosids</taxon>
        <taxon>fabids</taxon>
        <taxon>Fabales</taxon>
        <taxon>Fabaceae</taxon>
        <taxon>Papilionoideae</taxon>
        <taxon>50 kb inversion clade</taxon>
        <taxon>NPAAA clade</taxon>
        <taxon>Hologalegina</taxon>
        <taxon>IRL clade</taxon>
        <taxon>Trifolieae</taxon>
        <taxon>Trifolium</taxon>
    </lineage>
</organism>
<sequence>PEDRASAFWYARLARMKARLATPLFFAFIWQALSAHLAREWPLSEGCSL</sequence>
<evidence type="ECO:0000313" key="1">
    <source>
        <dbReference type="EMBL" id="MCI22330.1"/>
    </source>
</evidence>
<protein>
    <submittedName>
        <fullName evidence="1">Uncharacterized protein</fullName>
    </submittedName>
</protein>
<dbReference type="Proteomes" id="UP000265520">
    <property type="component" value="Unassembled WGS sequence"/>
</dbReference>
<dbReference type="AlphaFoldDB" id="A0A392QF38"/>
<reference evidence="1 2" key="1">
    <citation type="journal article" date="2018" name="Front. Plant Sci.">
        <title>Red Clover (Trifolium pratense) and Zigzag Clover (T. medium) - A Picture of Genomic Similarities and Differences.</title>
        <authorList>
            <person name="Dluhosova J."/>
            <person name="Istvanek J."/>
            <person name="Nedelnik J."/>
            <person name="Repkova J."/>
        </authorList>
    </citation>
    <scope>NUCLEOTIDE SEQUENCE [LARGE SCALE GENOMIC DNA]</scope>
    <source>
        <strain evidence="2">cv. 10/8</strain>
        <tissue evidence="1">Leaf</tissue>
    </source>
</reference>
<dbReference type="EMBL" id="LXQA010129957">
    <property type="protein sequence ID" value="MCI22330.1"/>
    <property type="molecule type" value="Genomic_DNA"/>
</dbReference>
<feature type="non-terminal residue" evidence="1">
    <location>
        <position position="1"/>
    </location>
</feature>